<dbReference type="GO" id="GO:1990904">
    <property type="term" value="C:ribonucleoprotein complex"/>
    <property type="evidence" value="ECO:0007669"/>
    <property type="project" value="UniProtKB-KW"/>
</dbReference>
<dbReference type="FunFam" id="2.30.30.100:FF:000058">
    <property type="entry name" value="Small nuclear ribonucleoprotein Sm D3"/>
    <property type="match status" value="1"/>
</dbReference>
<evidence type="ECO:0000256" key="3">
    <source>
        <dbReference type="ARBA" id="ARBA00023274"/>
    </source>
</evidence>
<dbReference type="GO" id="GO:0006396">
    <property type="term" value="P:RNA processing"/>
    <property type="evidence" value="ECO:0007669"/>
    <property type="project" value="InterPro"/>
</dbReference>
<comment type="caution">
    <text evidence="5">The sequence shown here is derived from an EMBL/GenBank/DDBJ whole genome shotgun (WGS) entry which is preliminary data.</text>
</comment>
<evidence type="ECO:0000256" key="2">
    <source>
        <dbReference type="ARBA" id="ARBA00023242"/>
    </source>
</evidence>
<evidence type="ECO:0000259" key="4">
    <source>
        <dbReference type="PROSITE" id="PS52002"/>
    </source>
</evidence>
<dbReference type="GO" id="GO:0003723">
    <property type="term" value="F:RNA binding"/>
    <property type="evidence" value="ECO:0007669"/>
    <property type="project" value="InterPro"/>
</dbReference>
<feature type="domain" description="Sm" evidence="4">
    <location>
        <begin position="5"/>
        <end position="77"/>
    </location>
</feature>
<sequence>MTVTAPVQLLFEAIDMRVSVESRSGIIYEGKLASVEPTLSVIISDCTITHPTGQKETAHTVMLRGSEVRFVSVPDALMNSPVLKQGNRKI</sequence>
<dbReference type="AlphaFoldDB" id="A0A132NN21"/>
<dbReference type="InterPro" id="IPR010920">
    <property type="entry name" value="LSM_dom_sf"/>
</dbReference>
<dbReference type="EMBL" id="JXTI01000182">
    <property type="protein sequence ID" value="KWX11479.1"/>
    <property type="molecule type" value="Genomic_DNA"/>
</dbReference>
<dbReference type="Proteomes" id="UP000070089">
    <property type="component" value="Unassembled WGS sequence"/>
</dbReference>
<dbReference type="GO" id="GO:0005634">
    <property type="term" value="C:nucleus"/>
    <property type="evidence" value="ECO:0007669"/>
    <property type="project" value="UniProtKB-SubCell"/>
</dbReference>
<keyword evidence="2" id="KW-0539">Nucleus</keyword>
<accession>A0A132NN21</accession>
<dbReference type="PROSITE" id="PS52002">
    <property type="entry name" value="SM"/>
    <property type="match status" value="1"/>
</dbReference>
<protein>
    <submittedName>
        <fullName evidence="5">Small nuclear ribonucleoprotein Sm D3</fullName>
    </submittedName>
</protein>
<dbReference type="InterPro" id="IPR047575">
    <property type="entry name" value="Sm"/>
</dbReference>
<gene>
    <name evidence="5" type="ORF">QR46_4550</name>
</gene>
<dbReference type="Pfam" id="PF01423">
    <property type="entry name" value="LSM"/>
    <property type="match status" value="1"/>
</dbReference>
<evidence type="ECO:0000313" key="6">
    <source>
        <dbReference type="Proteomes" id="UP000070089"/>
    </source>
</evidence>
<reference evidence="5 6" key="1">
    <citation type="journal article" date="2015" name="Mol. Biochem. Parasitol.">
        <title>Identification of polymorphic genes for use in assemblage B genotyping assays through comparative genomics of multiple assemblage B Giardia duodenalis isolates.</title>
        <authorList>
            <person name="Wielinga C."/>
            <person name="Thompson R.C."/>
            <person name="Monis P."/>
            <person name="Ryan U."/>
        </authorList>
    </citation>
    <scope>NUCLEOTIDE SEQUENCE [LARGE SCALE GENOMIC DNA]</scope>
    <source>
        <strain evidence="5 6">BAH15c1</strain>
    </source>
</reference>
<dbReference type="SUPFAM" id="SSF50182">
    <property type="entry name" value="Sm-like ribonucleoproteins"/>
    <property type="match status" value="1"/>
</dbReference>
<dbReference type="SMART" id="SM00651">
    <property type="entry name" value="Sm"/>
    <property type="match status" value="1"/>
</dbReference>
<organism evidence="5 6">
    <name type="scientific">Giardia duodenalis assemblage B</name>
    <dbReference type="NCBI Taxonomy" id="1394984"/>
    <lineage>
        <taxon>Eukaryota</taxon>
        <taxon>Metamonada</taxon>
        <taxon>Diplomonadida</taxon>
        <taxon>Hexamitidae</taxon>
        <taxon>Giardiinae</taxon>
        <taxon>Giardia</taxon>
    </lineage>
</organism>
<dbReference type="VEuPathDB" id="GiardiaDB:QR46_4550"/>
<dbReference type="OrthoDB" id="6425924at2759"/>
<proteinExistence type="predicted"/>
<comment type="subcellular location">
    <subcellularLocation>
        <location evidence="1">Nucleus</location>
    </subcellularLocation>
</comment>
<dbReference type="Gene3D" id="2.30.30.100">
    <property type="match status" value="1"/>
</dbReference>
<dbReference type="InterPro" id="IPR027141">
    <property type="entry name" value="LSm4/Sm_D1/D3"/>
</dbReference>
<dbReference type="PANTHER" id="PTHR23338">
    <property type="entry name" value="SMALL NUCLEAR RIBONUCLEOPROTEIN SM"/>
    <property type="match status" value="1"/>
</dbReference>
<evidence type="ECO:0000313" key="5">
    <source>
        <dbReference type="EMBL" id="KWX11479.1"/>
    </source>
</evidence>
<name>A0A132NN21_GIAIN</name>
<dbReference type="InterPro" id="IPR001163">
    <property type="entry name" value="Sm_dom_euk/arc"/>
</dbReference>
<evidence type="ECO:0000256" key="1">
    <source>
        <dbReference type="ARBA" id="ARBA00004123"/>
    </source>
</evidence>
<keyword evidence="3 5" id="KW-0687">Ribonucleoprotein</keyword>